<keyword evidence="3" id="KW-0001">2Fe-2S</keyword>
<evidence type="ECO:0000256" key="4">
    <source>
        <dbReference type="ARBA" id="ARBA00022723"/>
    </source>
</evidence>
<dbReference type="InterPro" id="IPR036922">
    <property type="entry name" value="Rieske_2Fe-2S_sf"/>
</dbReference>
<evidence type="ECO:0000256" key="1">
    <source>
        <dbReference type="ARBA" id="ARBA00002494"/>
    </source>
</evidence>
<dbReference type="GO" id="GO:0004497">
    <property type="term" value="F:monooxygenase activity"/>
    <property type="evidence" value="ECO:0007669"/>
    <property type="project" value="UniProtKB-ARBA"/>
</dbReference>
<keyword evidence="6" id="KW-0411">Iron-sulfur</keyword>
<feature type="domain" description="Rieske" evidence="11">
    <location>
        <begin position="65"/>
        <end position="158"/>
    </location>
</feature>
<name>A0A7K1LHP5_9MICC</name>
<dbReference type="GO" id="GO:0046872">
    <property type="term" value="F:metal ion binding"/>
    <property type="evidence" value="ECO:0007669"/>
    <property type="project" value="UniProtKB-KW"/>
</dbReference>
<organism evidence="12 13">
    <name type="scientific">Rothia koreensis</name>
    <dbReference type="NCBI Taxonomy" id="592378"/>
    <lineage>
        <taxon>Bacteria</taxon>
        <taxon>Bacillati</taxon>
        <taxon>Actinomycetota</taxon>
        <taxon>Actinomycetes</taxon>
        <taxon>Micrococcales</taxon>
        <taxon>Micrococcaceae</taxon>
        <taxon>Rothia</taxon>
    </lineage>
</organism>
<sequence>MSHQSHSTHESASSSTARRGTDGPTRRRTLAGFGLLAGSSVAVSACGSGGDSSSDTSDIDPNNPVDIAAASDVPEGGAIKVSSDGVTAVVAQPSPGQYKAYSSSCTHQGCSVTVQDTTITCPCHSSTFSIQDGSVQGGPAPKPLPQYKVTVDGGRITLS</sequence>
<feature type="region of interest" description="Disordered" evidence="10">
    <location>
        <begin position="1"/>
        <end position="29"/>
    </location>
</feature>
<dbReference type="GO" id="GO:0016705">
    <property type="term" value="F:oxidoreductase activity, acting on paired donors, with incorporation or reduction of molecular oxygen"/>
    <property type="evidence" value="ECO:0007669"/>
    <property type="project" value="UniProtKB-ARBA"/>
</dbReference>
<gene>
    <name evidence="12" type="ORF">GMA10_05655</name>
</gene>
<comment type="caution">
    <text evidence="12">The sequence shown here is derived from an EMBL/GenBank/DDBJ whole genome shotgun (WGS) entry which is preliminary data.</text>
</comment>
<dbReference type="Proteomes" id="UP000462152">
    <property type="component" value="Unassembled WGS sequence"/>
</dbReference>
<evidence type="ECO:0000256" key="2">
    <source>
        <dbReference type="ARBA" id="ARBA00015816"/>
    </source>
</evidence>
<evidence type="ECO:0000313" key="13">
    <source>
        <dbReference type="Proteomes" id="UP000462152"/>
    </source>
</evidence>
<dbReference type="Pfam" id="PF00355">
    <property type="entry name" value="Rieske"/>
    <property type="match status" value="1"/>
</dbReference>
<protein>
    <recommendedName>
        <fullName evidence="2">Cytochrome bc1 complex Rieske iron-sulfur subunit</fullName>
    </recommendedName>
    <alternativeName>
        <fullName evidence="8">Cytochrome bc1 reductase complex subunit QcrA</fullName>
    </alternativeName>
</protein>
<dbReference type="PROSITE" id="PS51296">
    <property type="entry name" value="RIESKE"/>
    <property type="match status" value="1"/>
</dbReference>
<comment type="cofactor">
    <cofactor evidence="9">
        <name>[2Fe-2S] cluster</name>
        <dbReference type="ChEBI" id="CHEBI:190135"/>
    </cofactor>
</comment>
<evidence type="ECO:0000256" key="8">
    <source>
        <dbReference type="ARBA" id="ARBA00029586"/>
    </source>
</evidence>
<feature type="region of interest" description="Disordered" evidence="10">
    <location>
        <begin position="44"/>
        <end position="71"/>
    </location>
</feature>
<dbReference type="EMBL" id="WOGT01000002">
    <property type="protein sequence ID" value="MUN54701.1"/>
    <property type="molecule type" value="Genomic_DNA"/>
</dbReference>
<dbReference type="InterPro" id="IPR005805">
    <property type="entry name" value="Rieske_Fe-S_prot_C"/>
</dbReference>
<dbReference type="AlphaFoldDB" id="A0A7K1LHP5"/>
<reference evidence="12 13" key="1">
    <citation type="submission" date="2019-12" db="EMBL/GenBank/DDBJ databases">
        <authorList>
            <person name="Li J."/>
            <person name="Shi Y."/>
            <person name="Xu G."/>
            <person name="Xiao D."/>
            <person name="Ran X."/>
        </authorList>
    </citation>
    <scope>NUCLEOTIDE SEQUENCE [LARGE SCALE GENOMIC DNA]</scope>
    <source>
        <strain evidence="12 13">JCM 15915</strain>
    </source>
</reference>
<evidence type="ECO:0000313" key="12">
    <source>
        <dbReference type="EMBL" id="MUN54701.1"/>
    </source>
</evidence>
<proteinExistence type="predicted"/>
<evidence type="ECO:0000256" key="9">
    <source>
        <dbReference type="ARBA" id="ARBA00034078"/>
    </source>
</evidence>
<comment type="function">
    <text evidence="1">Iron-sulfur subunit of the cytochrome bc1 complex, an essential component of the respiratory electron transport chain required for ATP synthesis. The bc1 complex catalyzes the oxidation of menaquinol and the reduction of cytochrome c in the respiratory chain. The bc1 complex operates through a Q-cycle mechanism that couples electron transfer to generation of the proton gradient that drives ATP synthesis.</text>
</comment>
<dbReference type="PANTHER" id="PTHR10134">
    <property type="entry name" value="CYTOCHROME B-C1 COMPLEX SUBUNIT RIESKE, MITOCHONDRIAL"/>
    <property type="match status" value="1"/>
</dbReference>
<evidence type="ECO:0000256" key="7">
    <source>
        <dbReference type="ARBA" id="ARBA00023157"/>
    </source>
</evidence>
<dbReference type="GO" id="GO:0051537">
    <property type="term" value="F:2 iron, 2 sulfur cluster binding"/>
    <property type="evidence" value="ECO:0007669"/>
    <property type="project" value="UniProtKB-KW"/>
</dbReference>
<dbReference type="OrthoDB" id="25106at2"/>
<evidence type="ECO:0000256" key="10">
    <source>
        <dbReference type="SAM" id="MobiDB-lite"/>
    </source>
</evidence>
<keyword evidence="4" id="KW-0479">Metal-binding</keyword>
<dbReference type="RefSeq" id="WP_129315794.1">
    <property type="nucleotide sequence ID" value="NZ_JBITVH010000004.1"/>
</dbReference>
<keyword evidence="5" id="KW-0408">Iron</keyword>
<dbReference type="InterPro" id="IPR014349">
    <property type="entry name" value="Rieske_Fe-S_prot"/>
</dbReference>
<keyword evidence="13" id="KW-1185">Reference proteome</keyword>
<keyword evidence="7" id="KW-1015">Disulfide bond</keyword>
<evidence type="ECO:0000256" key="3">
    <source>
        <dbReference type="ARBA" id="ARBA00022714"/>
    </source>
</evidence>
<dbReference type="SUPFAM" id="SSF50022">
    <property type="entry name" value="ISP domain"/>
    <property type="match status" value="1"/>
</dbReference>
<dbReference type="PRINTS" id="PR00162">
    <property type="entry name" value="RIESKE"/>
</dbReference>
<accession>A0A7K1LHP5</accession>
<dbReference type="CDD" id="cd03467">
    <property type="entry name" value="Rieske"/>
    <property type="match status" value="1"/>
</dbReference>
<feature type="compositionally biased region" description="Low complexity" evidence="10">
    <location>
        <begin position="44"/>
        <end position="56"/>
    </location>
</feature>
<evidence type="ECO:0000256" key="5">
    <source>
        <dbReference type="ARBA" id="ARBA00023004"/>
    </source>
</evidence>
<evidence type="ECO:0000259" key="11">
    <source>
        <dbReference type="PROSITE" id="PS51296"/>
    </source>
</evidence>
<evidence type="ECO:0000256" key="6">
    <source>
        <dbReference type="ARBA" id="ARBA00023014"/>
    </source>
</evidence>
<dbReference type="InterPro" id="IPR017941">
    <property type="entry name" value="Rieske_2Fe-2S"/>
</dbReference>
<dbReference type="Gene3D" id="2.102.10.10">
    <property type="entry name" value="Rieske [2Fe-2S] iron-sulphur domain"/>
    <property type="match status" value="1"/>
</dbReference>
<dbReference type="GO" id="GO:0016020">
    <property type="term" value="C:membrane"/>
    <property type="evidence" value="ECO:0007669"/>
    <property type="project" value="InterPro"/>
</dbReference>
<feature type="compositionally biased region" description="Low complexity" evidence="10">
    <location>
        <begin position="1"/>
        <end position="18"/>
    </location>
</feature>